<name>A0A2A4YR12_9PROT</name>
<reference evidence="1" key="2">
    <citation type="journal article" date="2018" name="ISME J.">
        <title>A dynamic microbial community with high functional redundancy inhabits the cold, oxic subseafloor aquifer.</title>
        <authorList>
            <person name="Tully B.J."/>
            <person name="Wheat C.G."/>
            <person name="Glazer B.T."/>
            <person name="Huber J.A."/>
        </authorList>
    </citation>
    <scope>NUCLEOTIDE SEQUENCE</scope>
    <source>
        <strain evidence="1">NORP83</strain>
    </source>
</reference>
<dbReference type="EMBL" id="NVUS01000032">
    <property type="protein sequence ID" value="PCI97233.1"/>
    <property type="molecule type" value="Genomic_DNA"/>
</dbReference>
<reference key="1">
    <citation type="submission" date="2017-08" db="EMBL/GenBank/DDBJ databases">
        <title>A dynamic microbial community with high functional redundancy inhabits the cold, oxic subseafloor aquifer.</title>
        <authorList>
            <person name="Tully B.J."/>
            <person name="Wheat C.G."/>
            <person name="Glazer B.T."/>
            <person name="Huber J.A."/>
        </authorList>
    </citation>
    <scope>NUCLEOTIDE SEQUENCE [LARGE SCALE GENOMIC DNA]</scope>
</reference>
<gene>
    <name evidence="1" type="ORF">COB13_16200</name>
</gene>
<proteinExistence type="predicted"/>
<comment type="caution">
    <text evidence="1">The sequence shown here is derived from an EMBL/GenBank/DDBJ whole genome shotgun (WGS) entry which is preliminary data.</text>
</comment>
<evidence type="ECO:0000313" key="1">
    <source>
        <dbReference type="EMBL" id="PCI97233.1"/>
    </source>
</evidence>
<sequence>MNFEQYCQNLALIRANTDIEIESIENLESYYEVKLDVAMIYGDVRKITKFKAWSHFYFKGNIIQSIVSKFTATPKQTAYMHKSIVPFSVTI</sequence>
<organism evidence="1">
    <name type="scientific">OCS116 cluster bacterium</name>
    <dbReference type="NCBI Taxonomy" id="2030921"/>
    <lineage>
        <taxon>Bacteria</taxon>
        <taxon>Pseudomonadati</taxon>
        <taxon>Pseudomonadota</taxon>
        <taxon>Alphaproteobacteria</taxon>
        <taxon>OCS116 cluster</taxon>
    </lineage>
</organism>
<protein>
    <submittedName>
        <fullName evidence="1">Uncharacterized protein</fullName>
    </submittedName>
</protein>
<dbReference type="AlphaFoldDB" id="A0A2A4YR12"/>
<accession>A0A2A4YR12</accession>